<dbReference type="AlphaFoldDB" id="A0A0F9SGC7"/>
<dbReference type="EMBL" id="LAZR01000463">
    <property type="protein sequence ID" value="KKN67920.1"/>
    <property type="molecule type" value="Genomic_DNA"/>
</dbReference>
<protein>
    <submittedName>
        <fullName evidence="1">Uncharacterized protein</fullName>
    </submittedName>
</protein>
<reference evidence="1" key="1">
    <citation type="journal article" date="2015" name="Nature">
        <title>Complex archaea that bridge the gap between prokaryotes and eukaryotes.</title>
        <authorList>
            <person name="Spang A."/>
            <person name="Saw J.H."/>
            <person name="Jorgensen S.L."/>
            <person name="Zaremba-Niedzwiedzka K."/>
            <person name="Martijn J."/>
            <person name="Lind A.E."/>
            <person name="van Eijk R."/>
            <person name="Schleper C."/>
            <person name="Guy L."/>
            <person name="Ettema T.J."/>
        </authorList>
    </citation>
    <scope>NUCLEOTIDE SEQUENCE</scope>
</reference>
<dbReference type="Gene3D" id="2.160.20.10">
    <property type="entry name" value="Single-stranded right-handed beta-helix, Pectin lyase-like"/>
    <property type="match status" value="1"/>
</dbReference>
<name>A0A0F9SGC7_9ZZZZ</name>
<dbReference type="InterPro" id="IPR011050">
    <property type="entry name" value="Pectin_lyase_fold/virulence"/>
</dbReference>
<organism evidence="1">
    <name type="scientific">marine sediment metagenome</name>
    <dbReference type="NCBI Taxonomy" id="412755"/>
    <lineage>
        <taxon>unclassified sequences</taxon>
        <taxon>metagenomes</taxon>
        <taxon>ecological metagenomes</taxon>
    </lineage>
</organism>
<dbReference type="InterPro" id="IPR012334">
    <property type="entry name" value="Pectin_lyas_fold"/>
</dbReference>
<dbReference type="SUPFAM" id="SSF51126">
    <property type="entry name" value="Pectin lyase-like"/>
    <property type="match status" value="1"/>
</dbReference>
<evidence type="ECO:0000313" key="1">
    <source>
        <dbReference type="EMBL" id="KKN67920.1"/>
    </source>
</evidence>
<comment type="caution">
    <text evidence="1">The sequence shown here is derived from an EMBL/GenBank/DDBJ whole genome shotgun (WGS) entry which is preliminary data.</text>
</comment>
<sequence>MSQIFKDSGGTVAPDVEFLTGDSGGPVPPDAAFNIDILGNPDIDMVGTPGTNSFQMTNLTKLTPFVVGAAGEAAYTTIQAALDAANAAGGGAVYIQPGSYTEDLTLYTNVSMTAAEGNVDTINVSITGTHTPPIGNGPLSFFHINFFGGSSIFFSAAAGEAYMVCETCNFILSSDGYVFDLDNWVGPTGLVTGIAGVAMANSGDLSIAESGFIKNSVGGMGVVLINSYIGALLGAGGTPMLLSGEFQMSLSDVFCPVIMTGGTGSFIEQCGFHVGTVTLGGTSSGSIYNCNFTGYTVAAIDMASSATWKLGTTSIDSSNDPAIDGTGAGTLELSGISFMDNANIAATVTLNKRVLEAGIGYFDNLSFDQGTSTVDTDGELIIGSTGNNPQISTLTEGTGITIINGPGSITIANTGQTDATGQTIGAVTDDVITFALGATAGTFTLEARVAGFESTGPSGCGYQLFGTVRTTGAAATLVGTPDQVANEDAVLAAADADIVVAGNNAIIRVTGVVALTLEWGAHLEITEITP</sequence>
<gene>
    <name evidence="1" type="ORF">LCGC14_0457070</name>
</gene>
<proteinExistence type="predicted"/>
<accession>A0A0F9SGC7</accession>